<evidence type="ECO:0000259" key="6">
    <source>
        <dbReference type="Pfam" id="PF00591"/>
    </source>
</evidence>
<feature type="binding site" evidence="5">
    <location>
        <position position="92"/>
    </location>
    <ligand>
        <name>5-phospho-alpha-D-ribose 1-diphosphate</name>
        <dbReference type="ChEBI" id="CHEBI:58017"/>
    </ligand>
</feature>
<dbReference type="InterPro" id="IPR035902">
    <property type="entry name" value="Nuc_phospho_transferase"/>
</dbReference>
<dbReference type="InterPro" id="IPR036320">
    <property type="entry name" value="Glycosyl_Trfase_fam3_N_dom_sf"/>
</dbReference>
<dbReference type="Gene3D" id="3.40.1030.10">
    <property type="entry name" value="Nucleoside phosphorylase/phosphoribosyltransferase catalytic domain"/>
    <property type="match status" value="1"/>
</dbReference>
<keyword evidence="4 5" id="KW-0057">Aromatic amino acid biosynthesis</keyword>
<feature type="domain" description="Glycosyl transferase family 3 N-terminal" evidence="7">
    <location>
        <begin position="10"/>
        <end position="70"/>
    </location>
</feature>
<dbReference type="SUPFAM" id="SSF47648">
    <property type="entry name" value="Nucleoside phosphorylase/phosphoribosyltransferase N-terminal domain"/>
    <property type="match status" value="1"/>
</dbReference>
<evidence type="ECO:0000256" key="1">
    <source>
        <dbReference type="ARBA" id="ARBA00022676"/>
    </source>
</evidence>
<comment type="caution">
    <text evidence="5">Lacks conserved residue(s) required for the propagation of feature annotation.</text>
</comment>
<feature type="binding site" evidence="5">
    <location>
        <position position="229"/>
    </location>
    <ligand>
        <name>Mg(2+)</name>
        <dbReference type="ChEBI" id="CHEBI:18420"/>
        <label>1</label>
    </ligand>
</feature>
<dbReference type="HAMAP" id="MF_00211">
    <property type="entry name" value="TrpD"/>
    <property type="match status" value="1"/>
</dbReference>
<comment type="function">
    <text evidence="5">Catalyzes the transfer of the phosphoribosyl group of 5-phosphorylribose-1-pyrophosphate (PRPP) to anthranilate to yield N-(5'-phosphoribosyl)-anthranilate (PRA).</text>
</comment>
<feature type="binding site" evidence="5">
    <location>
        <position position="228"/>
    </location>
    <ligand>
        <name>Mg(2+)</name>
        <dbReference type="ChEBI" id="CHEBI:18420"/>
        <label>2</label>
    </ligand>
</feature>
<keyword evidence="5" id="KW-0028">Amino-acid biosynthesis</keyword>
<dbReference type="InterPro" id="IPR000312">
    <property type="entry name" value="Glycosyl_Trfase_fam3"/>
</dbReference>
<keyword evidence="2 5" id="KW-0808">Transferase</keyword>
<evidence type="ECO:0000256" key="4">
    <source>
        <dbReference type="ARBA" id="ARBA00023141"/>
    </source>
</evidence>
<feature type="domain" description="Glycosyl transferase family 3" evidence="6">
    <location>
        <begin position="78"/>
        <end position="337"/>
    </location>
</feature>
<feature type="binding site" evidence="5">
    <location>
        <begin position="112"/>
        <end position="120"/>
    </location>
    <ligand>
        <name>5-phospho-alpha-D-ribose 1-diphosphate</name>
        <dbReference type="ChEBI" id="CHEBI:58017"/>
    </ligand>
</feature>
<dbReference type="GO" id="GO:0016757">
    <property type="term" value="F:glycosyltransferase activity"/>
    <property type="evidence" value="ECO:0007669"/>
    <property type="project" value="UniProtKB-KW"/>
</dbReference>
<feature type="binding site" evidence="5">
    <location>
        <position position="124"/>
    </location>
    <ligand>
        <name>5-phospho-alpha-D-ribose 1-diphosphate</name>
        <dbReference type="ChEBI" id="CHEBI:58017"/>
    </ligand>
</feature>
<keyword evidence="5" id="KW-0479">Metal-binding</keyword>
<reference evidence="9" key="1">
    <citation type="journal article" date="2019" name="Int. J. Syst. Evol. Microbiol.">
        <title>The Global Catalogue of Microorganisms (GCM) 10K type strain sequencing project: providing services to taxonomists for standard genome sequencing and annotation.</title>
        <authorList>
            <consortium name="The Broad Institute Genomics Platform"/>
            <consortium name="The Broad Institute Genome Sequencing Center for Infectious Disease"/>
            <person name="Wu L."/>
            <person name="Ma J."/>
        </authorList>
    </citation>
    <scope>NUCLEOTIDE SEQUENCE [LARGE SCALE GENOMIC DNA]</scope>
    <source>
        <strain evidence="9">JCM 16950</strain>
    </source>
</reference>
<keyword evidence="1 5" id="KW-0328">Glycosyltransferase</keyword>
<organism evidence="8 9">
    <name type="scientific">Microbacterium kribbense</name>
    <dbReference type="NCBI Taxonomy" id="433645"/>
    <lineage>
        <taxon>Bacteria</taxon>
        <taxon>Bacillati</taxon>
        <taxon>Actinomycetota</taxon>
        <taxon>Actinomycetes</taxon>
        <taxon>Micrococcales</taxon>
        <taxon>Microbacteriaceae</taxon>
        <taxon>Microbacterium</taxon>
    </lineage>
</organism>
<comment type="caution">
    <text evidence="8">The sequence shown here is derived from an EMBL/GenBank/DDBJ whole genome shotgun (WGS) entry which is preliminary data.</text>
</comment>
<feature type="binding site" evidence="5">
    <location>
        <position position="84"/>
    </location>
    <ligand>
        <name>anthranilate</name>
        <dbReference type="ChEBI" id="CHEBI:16567"/>
        <label>1</label>
    </ligand>
</feature>
<feature type="binding site" evidence="5">
    <location>
        <position position="84"/>
    </location>
    <ligand>
        <name>5-phospho-alpha-D-ribose 1-diphosphate</name>
        <dbReference type="ChEBI" id="CHEBI:58017"/>
    </ligand>
</feature>
<comment type="cofactor">
    <cofactor evidence="5">
        <name>Mg(2+)</name>
        <dbReference type="ChEBI" id="CHEBI:18420"/>
    </cofactor>
    <text evidence="5">Binds 2 magnesium ions per monomer.</text>
</comment>
<feature type="binding site" evidence="5">
    <location>
        <position position="115"/>
    </location>
    <ligand>
        <name>anthranilate</name>
        <dbReference type="ChEBI" id="CHEBI:16567"/>
        <label>1</label>
    </ligand>
</feature>
<protein>
    <recommendedName>
        <fullName evidence="5">Anthranilate phosphoribosyltransferase</fullName>
        <ecNumber evidence="5">2.4.2.18</ecNumber>
    </recommendedName>
</protein>
<dbReference type="PANTHER" id="PTHR43285">
    <property type="entry name" value="ANTHRANILATE PHOSPHORIBOSYLTRANSFERASE"/>
    <property type="match status" value="1"/>
</dbReference>
<dbReference type="EC" id="2.4.2.18" evidence="5"/>
<dbReference type="Pfam" id="PF00591">
    <property type="entry name" value="Glycos_transf_3"/>
    <property type="match status" value="1"/>
</dbReference>
<name>A0ABP7GMZ9_9MICO</name>
<feature type="binding site" evidence="5">
    <location>
        <position position="170"/>
    </location>
    <ligand>
        <name>anthranilate</name>
        <dbReference type="ChEBI" id="CHEBI:16567"/>
        <label>2</label>
    </ligand>
</feature>
<feature type="binding site" evidence="5">
    <location>
        <position position="229"/>
    </location>
    <ligand>
        <name>Mg(2+)</name>
        <dbReference type="ChEBI" id="CHEBI:18420"/>
        <label>2</label>
    </ligand>
</feature>
<dbReference type="EMBL" id="BAABAF010000008">
    <property type="protein sequence ID" value="GAA3769233.1"/>
    <property type="molecule type" value="Genomic_DNA"/>
</dbReference>
<evidence type="ECO:0000256" key="2">
    <source>
        <dbReference type="ARBA" id="ARBA00022679"/>
    </source>
</evidence>
<comment type="similarity">
    <text evidence="5">Belongs to the anthranilate phosphoribosyltransferase family.</text>
</comment>
<evidence type="ECO:0000256" key="3">
    <source>
        <dbReference type="ARBA" id="ARBA00022822"/>
    </source>
</evidence>
<proteinExistence type="inferred from homology"/>
<evidence type="ECO:0000313" key="8">
    <source>
        <dbReference type="EMBL" id="GAA3769233.1"/>
    </source>
</evidence>
<dbReference type="Pfam" id="PF02885">
    <property type="entry name" value="Glycos_trans_3N"/>
    <property type="match status" value="1"/>
</dbReference>
<evidence type="ECO:0000313" key="9">
    <source>
        <dbReference type="Proteomes" id="UP001500540"/>
    </source>
</evidence>
<dbReference type="Gene3D" id="1.20.970.10">
    <property type="entry name" value="Transferase, Pyrimidine Nucleoside Phosphorylase, Chain C"/>
    <property type="match status" value="1"/>
</dbReference>
<keyword evidence="3 5" id="KW-0822">Tryptophan biosynthesis</keyword>
<comment type="pathway">
    <text evidence="5">Amino-acid biosynthesis; L-tryptophan biosynthesis; L-tryptophan from chorismate: step 2/5.</text>
</comment>
<dbReference type="PANTHER" id="PTHR43285:SF2">
    <property type="entry name" value="ANTHRANILATE PHOSPHORIBOSYLTRANSFERASE"/>
    <property type="match status" value="1"/>
</dbReference>
<dbReference type="RefSeq" id="WP_344783549.1">
    <property type="nucleotide sequence ID" value="NZ_BAABAF010000008.1"/>
</dbReference>
<comment type="subunit">
    <text evidence="5">Homodimer.</text>
</comment>
<feature type="binding site" evidence="5">
    <location>
        <position position="96"/>
    </location>
    <ligand>
        <name>Mg(2+)</name>
        <dbReference type="ChEBI" id="CHEBI:18420"/>
        <label>1</label>
    </ligand>
</feature>
<keyword evidence="9" id="KW-1185">Reference proteome</keyword>
<dbReference type="SUPFAM" id="SSF52418">
    <property type="entry name" value="Nucleoside phosphorylase/phosphoribosyltransferase catalytic domain"/>
    <property type="match status" value="1"/>
</dbReference>
<accession>A0ABP7GMZ9</accession>
<keyword evidence="5" id="KW-0460">Magnesium</keyword>
<comment type="catalytic activity">
    <reaction evidence="5">
        <text>N-(5-phospho-beta-D-ribosyl)anthranilate + diphosphate = 5-phospho-alpha-D-ribose 1-diphosphate + anthranilate</text>
        <dbReference type="Rhea" id="RHEA:11768"/>
        <dbReference type="ChEBI" id="CHEBI:16567"/>
        <dbReference type="ChEBI" id="CHEBI:18277"/>
        <dbReference type="ChEBI" id="CHEBI:33019"/>
        <dbReference type="ChEBI" id="CHEBI:58017"/>
        <dbReference type="EC" id="2.4.2.18"/>
    </reaction>
</comment>
<dbReference type="Proteomes" id="UP001500540">
    <property type="component" value="Unassembled WGS sequence"/>
</dbReference>
<feature type="binding site" evidence="5">
    <location>
        <begin position="87"/>
        <end position="88"/>
    </location>
    <ligand>
        <name>5-phospho-alpha-D-ribose 1-diphosphate</name>
        <dbReference type="ChEBI" id="CHEBI:58017"/>
    </ligand>
</feature>
<feature type="binding site" evidence="5">
    <location>
        <begin position="94"/>
        <end position="97"/>
    </location>
    <ligand>
        <name>5-phospho-alpha-D-ribose 1-diphosphate</name>
        <dbReference type="ChEBI" id="CHEBI:58017"/>
    </ligand>
</feature>
<evidence type="ECO:0000256" key="5">
    <source>
        <dbReference type="HAMAP-Rule" id="MF_00211"/>
    </source>
</evidence>
<gene>
    <name evidence="5 8" type="primary">trpD</name>
    <name evidence="8" type="ORF">GCM10022240_22060</name>
</gene>
<dbReference type="InterPro" id="IPR017459">
    <property type="entry name" value="Glycosyl_Trfase_fam3_N_dom"/>
</dbReference>
<dbReference type="NCBIfam" id="TIGR01245">
    <property type="entry name" value="trpD"/>
    <property type="match status" value="1"/>
</dbReference>
<evidence type="ECO:0000259" key="7">
    <source>
        <dbReference type="Pfam" id="PF02885"/>
    </source>
</evidence>
<dbReference type="InterPro" id="IPR005940">
    <property type="entry name" value="Anthranilate_Pribosyl_Tfrase"/>
</dbReference>
<sequence>MAELSSWPGILTALLEGRDLSVAEATWAMRQVMSGDATPSQLSGFLIALRAKGETVDEIVGFRDAILEAALPLPVAADVLDIVGTGGDRVGTVNISTMSAIVAAASGVPVVKHGNKAASSASGSSDVLSAMGLDLTLSPEQVAETLHRTGITFAFASAFHPGFRHAGPTRAELGVPTVFNFLGPLCNPARAEANAVGVAQLDRVPLITGVFRTRGATALVFRGDDGLDEMSTTGHSRVWEVSLGDIHEHDIYPPDLGLPLAELADLIGGDPAHNADVVRRTVGGQTGPVRDIVLLNAAAGLVAYRLFRDPGQVQRPILDRLREEIVVAARAIDSGAAAAKLDEWVAATHSFAG</sequence>